<protein>
    <submittedName>
        <fullName evidence="3">Ovule protein</fullName>
    </submittedName>
</protein>
<reference evidence="3" key="1">
    <citation type="submission" date="2022-11" db="UniProtKB">
        <authorList>
            <consortium name="WormBaseParasite"/>
        </authorList>
    </citation>
    <scope>IDENTIFICATION</scope>
</reference>
<evidence type="ECO:0000313" key="3">
    <source>
        <dbReference type="WBParaSite" id="Minc3s00021g01339"/>
    </source>
</evidence>
<dbReference type="Proteomes" id="UP000887563">
    <property type="component" value="Unplaced"/>
</dbReference>
<evidence type="ECO:0000313" key="2">
    <source>
        <dbReference type="Proteomes" id="UP000887563"/>
    </source>
</evidence>
<dbReference type="AlphaFoldDB" id="A0A914KIY3"/>
<proteinExistence type="predicted"/>
<accession>A0A914KIY3</accession>
<dbReference type="WBParaSite" id="Minc3s00021g01339">
    <property type="protein sequence ID" value="Minc3s00021g01339"/>
    <property type="gene ID" value="Minc3s00021g01339"/>
</dbReference>
<keyword evidence="2" id="KW-1185">Reference proteome</keyword>
<sequence>MQGRSLWKFSCFNNFVESLVNVSQWNKCKTDQSTENCKKKFQINESSPPPHRSVLFPPSLPPK</sequence>
<name>A0A914KIY3_MELIC</name>
<organism evidence="2 3">
    <name type="scientific">Meloidogyne incognita</name>
    <name type="common">Southern root-knot nematode worm</name>
    <name type="synonym">Oxyuris incognita</name>
    <dbReference type="NCBI Taxonomy" id="6306"/>
    <lineage>
        <taxon>Eukaryota</taxon>
        <taxon>Metazoa</taxon>
        <taxon>Ecdysozoa</taxon>
        <taxon>Nematoda</taxon>
        <taxon>Chromadorea</taxon>
        <taxon>Rhabditida</taxon>
        <taxon>Tylenchina</taxon>
        <taxon>Tylenchomorpha</taxon>
        <taxon>Tylenchoidea</taxon>
        <taxon>Meloidogynidae</taxon>
        <taxon>Meloidogyninae</taxon>
        <taxon>Meloidogyne</taxon>
        <taxon>Meloidogyne incognita group</taxon>
    </lineage>
</organism>
<evidence type="ECO:0000256" key="1">
    <source>
        <dbReference type="SAM" id="MobiDB-lite"/>
    </source>
</evidence>
<feature type="region of interest" description="Disordered" evidence="1">
    <location>
        <begin position="41"/>
        <end position="63"/>
    </location>
</feature>